<dbReference type="EMBL" id="MGIN01000015">
    <property type="protein sequence ID" value="OGM89678.1"/>
    <property type="molecule type" value="Genomic_DNA"/>
</dbReference>
<name>A0A1F8DPB0_9BACT</name>
<dbReference type="AlphaFoldDB" id="A0A1F8DPB0"/>
<gene>
    <name evidence="1" type="ORF">A2108_02650</name>
</gene>
<proteinExistence type="predicted"/>
<organism evidence="1 2">
    <name type="scientific">Candidatus Wolfebacteria bacterium GWA1_42_9</name>
    <dbReference type="NCBI Taxonomy" id="1802553"/>
    <lineage>
        <taxon>Bacteria</taxon>
        <taxon>Candidatus Wolfeibacteriota</taxon>
    </lineage>
</organism>
<evidence type="ECO:0008006" key="3">
    <source>
        <dbReference type="Google" id="ProtNLM"/>
    </source>
</evidence>
<accession>A0A1F8DPB0</accession>
<reference evidence="1 2" key="1">
    <citation type="journal article" date="2016" name="Nat. Commun.">
        <title>Thousands of microbial genomes shed light on interconnected biogeochemical processes in an aquifer system.</title>
        <authorList>
            <person name="Anantharaman K."/>
            <person name="Brown C.T."/>
            <person name="Hug L.A."/>
            <person name="Sharon I."/>
            <person name="Castelle C.J."/>
            <person name="Probst A.J."/>
            <person name="Thomas B.C."/>
            <person name="Singh A."/>
            <person name="Wilkins M.J."/>
            <person name="Karaoz U."/>
            <person name="Brodie E.L."/>
            <person name="Williams K.H."/>
            <person name="Hubbard S.S."/>
            <person name="Banfield J.F."/>
        </authorList>
    </citation>
    <scope>NUCLEOTIDE SEQUENCE [LARGE SCALE GENOMIC DNA]</scope>
</reference>
<sequence>MRITKKLLNDLYIRKQMSAAQIAIKLKYSISGINYWLKKFNIQKRPISEAIYLKHNPDGDPFTFNTPKNIKDAKLFGLGIGLYWGEGTKANKNTVRIGNSDVNVLKIFIEFLEKFFGINRGWLRFQLHLFSDLDTKIAEKYWMRELKINKNQLYKTIVTKSGLLGTYRHKSEYGVMTLYYGNTKLRNILVETLPK</sequence>
<protein>
    <recommendedName>
        <fullName evidence="3">Homing endonuclease LAGLIDADG domain-containing protein</fullName>
    </recommendedName>
</protein>
<evidence type="ECO:0000313" key="1">
    <source>
        <dbReference type="EMBL" id="OGM89678.1"/>
    </source>
</evidence>
<comment type="caution">
    <text evidence="1">The sequence shown here is derived from an EMBL/GenBank/DDBJ whole genome shotgun (WGS) entry which is preliminary data.</text>
</comment>
<evidence type="ECO:0000313" key="2">
    <source>
        <dbReference type="Proteomes" id="UP000178303"/>
    </source>
</evidence>
<dbReference type="Proteomes" id="UP000178303">
    <property type="component" value="Unassembled WGS sequence"/>
</dbReference>